<dbReference type="EMBL" id="GBRH01194518">
    <property type="protein sequence ID" value="JAE03378.1"/>
    <property type="molecule type" value="Transcribed_RNA"/>
</dbReference>
<reference evidence="2" key="1">
    <citation type="submission" date="2014-09" db="EMBL/GenBank/DDBJ databases">
        <authorList>
            <person name="Magalhaes I.L.F."/>
            <person name="Oliveira U."/>
            <person name="Santos F.R."/>
            <person name="Vidigal T.H.D.A."/>
            <person name="Brescovit A.D."/>
            <person name="Santos A.J."/>
        </authorList>
    </citation>
    <scope>NUCLEOTIDE SEQUENCE</scope>
    <source>
        <tissue evidence="2">Shoot tissue taken approximately 20 cm above the soil surface</tissue>
    </source>
</reference>
<accession>A0A0A9F514</accession>
<feature type="region of interest" description="Disordered" evidence="1">
    <location>
        <begin position="1"/>
        <end position="24"/>
    </location>
</feature>
<sequence>MVSTPLSSDVNATRPCSNASNDSRRAQHLSAVLEDLLPPFSNSIKGGIG</sequence>
<organism evidence="2">
    <name type="scientific">Arundo donax</name>
    <name type="common">Giant reed</name>
    <name type="synonym">Donax arundinaceus</name>
    <dbReference type="NCBI Taxonomy" id="35708"/>
    <lineage>
        <taxon>Eukaryota</taxon>
        <taxon>Viridiplantae</taxon>
        <taxon>Streptophyta</taxon>
        <taxon>Embryophyta</taxon>
        <taxon>Tracheophyta</taxon>
        <taxon>Spermatophyta</taxon>
        <taxon>Magnoliopsida</taxon>
        <taxon>Liliopsida</taxon>
        <taxon>Poales</taxon>
        <taxon>Poaceae</taxon>
        <taxon>PACMAD clade</taxon>
        <taxon>Arundinoideae</taxon>
        <taxon>Arundineae</taxon>
        <taxon>Arundo</taxon>
    </lineage>
</organism>
<name>A0A0A9F514_ARUDO</name>
<dbReference type="AlphaFoldDB" id="A0A0A9F514"/>
<protein>
    <submittedName>
        <fullName evidence="2">Uncharacterized protein</fullName>
    </submittedName>
</protein>
<proteinExistence type="predicted"/>
<feature type="compositionally biased region" description="Polar residues" evidence="1">
    <location>
        <begin position="1"/>
        <end position="21"/>
    </location>
</feature>
<evidence type="ECO:0000313" key="2">
    <source>
        <dbReference type="EMBL" id="JAE03378.1"/>
    </source>
</evidence>
<evidence type="ECO:0000256" key="1">
    <source>
        <dbReference type="SAM" id="MobiDB-lite"/>
    </source>
</evidence>
<reference evidence="2" key="2">
    <citation type="journal article" date="2015" name="Data Brief">
        <title>Shoot transcriptome of the giant reed, Arundo donax.</title>
        <authorList>
            <person name="Barrero R.A."/>
            <person name="Guerrero F.D."/>
            <person name="Moolhuijzen P."/>
            <person name="Goolsby J.A."/>
            <person name="Tidwell J."/>
            <person name="Bellgard S.E."/>
            <person name="Bellgard M.I."/>
        </authorList>
    </citation>
    <scope>NUCLEOTIDE SEQUENCE</scope>
    <source>
        <tissue evidence="2">Shoot tissue taken approximately 20 cm above the soil surface</tissue>
    </source>
</reference>